<dbReference type="GO" id="GO:0000428">
    <property type="term" value="C:DNA-directed RNA polymerase complex"/>
    <property type="evidence" value="ECO:0007669"/>
    <property type="project" value="UniProtKB-KW"/>
</dbReference>
<evidence type="ECO:0000313" key="2">
    <source>
        <dbReference type="EMBL" id="KAF0307382.1"/>
    </source>
</evidence>
<protein>
    <submittedName>
        <fullName evidence="2">DNA-directed RNA polymerase I subunit RPA43</fullName>
    </submittedName>
</protein>
<evidence type="ECO:0000256" key="1">
    <source>
        <dbReference type="SAM" id="MobiDB-lite"/>
    </source>
</evidence>
<dbReference type="EMBL" id="VIIS01000581">
    <property type="protein sequence ID" value="KAF0307382.1"/>
    <property type="molecule type" value="Genomic_DNA"/>
</dbReference>
<feature type="compositionally biased region" description="Acidic residues" evidence="1">
    <location>
        <begin position="146"/>
        <end position="163"/>
    </location>
</feature>
<dbReference type="OrthoDB" id="10250504at2759"/>
<keyword evidence="2" id="KW-0240">DNA-directed RNA polymerase</keyword>
<reference evidence="2 3" key="1">
    <citation type="submission" date="2019-07" db="EMBL/GenBank/DDBJ databases">
        <title>Draft genome assembly of a fouling barnacle, Amphibalanus amphitrite (Darwin, 1854): The first reference genome for Thecostraca.</title>
        <authorList>
            <person name="Kim W."/>
        </authorList>
    </citation>
    <scope>NUCLEOTIDE SEQUENCE [LARGE SCALE GENOMIC DNA]</scope>
    <source>
        <strain evidence="2">SNU_AA5</strain>
        <tissue evidence="2">Soma without cirri and trophi</tissue>
    </source>
</reference>
<dbReference type="AlphaFoldDB" id="A0A6A4WYI8"/>
<gene>
    <name evidence="2" type="primary">Twistnb</name>
    <name evidence="2" type="ORF">FJT64_002308</name>
</gene>
<keyword evidence="3" id="KW-1185">Reference proteome</keyword>
<organism evidence="2 3">
    <name type="scientific">Amphibalanus amphitrite</name>
    <name type="common">Striped barnacle</name>
    <name type="synonym">Balanus amphitrite</name>
    <dbReference type="NCBI Taxonomy" id="1232801"/>
    <lineage>
        <taxon>Eukaryota</taxon>
        <taxon>Metazoa</taxon>
        <taxon>Ecdysozoa</taxon>
        <taxon>Arthropoda</taxon>
        <taxon>Crustacea</taxon>
        <taxon>Multicrustacea</taxon>
        <taxon>Cirripedia</taxon>
        <taxon>Thoracica</taxon>
        <taxon>Thoracicalcarea</taxon>
        <taxon>Balanomorpha</taxon>
        <taxon>Balanoidea</taxon>
        <taxon>Balanidae</taxon>
        <taxon>Amphibalaninae</taxon>
        <taxon>Amphibalanus</taxon>
    </lineage>
</organism>
<evidence type="ECO:0000313" key="3">
    <source>
        <dbReference type="Proteomes" id="UP000440578"/>
    </source>
</evidence>
<name>A0A6A4WYI8_AMPAM</name>
<accession>A0A6A4WYI8</accession>
<feature type="region of interest" description="Disordered" evidence="1">
    <location>
        <begin position="95"/>
        <end position="241"/>
    </location>
</feature>
<comment type="caution">
    <text evidence="2">The sequence shown here is derived from an EMBL/GenBank/DDBJ whole genome shotgun (WGS) entry which is preliminary data.</text>
</comment>
<keyword evidence="2" id="KW-0804">Transcription</keyword>
<feature type="compositionally biased region" description="Polar residues" evidence="1">
    <location>
        <begin position="232"/>
        <end position="241"/>
    </location>
</feature>
<sequence length="241" mass="26888">MLGSKGHMIPGYYHIHINIRADFYVFKPVIGGTLTGTVLKKSSSSVTCLTNKVFTVFVVLPAHIKRSLHKIQIHDEISFTIEKIDLLSQIPLSSGSSSHVRFDSESAEPDSGLSSIEDGSLGRSPAESAETPHSRKHKKRRRDREEAEGEEPPVAEEPAPAEEEPARRKSKKRRREDDDQVNGEEASPRKAKKRHRSEPEPEPAVEELYLADPVPPTSSQKKKKKRKEQADLNGSISGMLR</sequence>
<proteinExistence type="predicted"/>
<dbReference type="Proteomes" id="UP000440578">
    <property type="component" value="Unassembled WGS sequence"/>
</dbReference>